<dbReference type="AlphaFoldDB" id="A0A5S9QRJ6"/>
<evidence type="ECO:0000256" key="1">
    <source>
        <dbReference type="SAM" id="MobiDB-lite"/>
    </source>
</evidence>
<evidence type="ECO:0000313" key="4">
    <source>
        <dbReference type="Proteomes" id="UP000430146"/>
    </source>
</evidence>
<name>A0A5S9QRJ6_MYCVN</name>
<evidence type="ECO:0000259" key="2">
    <source>
        <dbReference type="Pfam" id="PF23717"/>
    </source>
</evidence>
<reference evidence="3 4" key="1">
    <citation type="submission" date="2019-11" db="EMBL/GenBank/DDBJ databases">
        <authorList>
            <person name="Holert J."/>
        </authorList>
    </citation>
    <scope>NUCLEOTIDE SEQUENCE [LARGE SCALE GENOMIC DNA]</scope>
    <source>
        <strain evidence="3">BC8_1</strain>
    </source>
</reference>
<organism evidence="3 4">
    <name type="scientific">Mycolicibacterium vanbaalenii</name>
    <name type="common">Mycobacterium vanbaalenii</name>
    <dbReference type="NCBI Taxonomy" id="110539"/>
    <lineage>
        <taxon>Bacteria</taxon>
        <taxon>Bacillati</taxon>
        <taxon>Actinomycetota</taxon>
        <taxon>Actinomycetes</taxon>
        <taxon>Mycobacteriales</taxon>
        <taxon>Mycobacteriaceae</taxon>
        <taxon>Mycolicibacterium</taxon>
    </lineage>
</organism>
<dbReference type="Proteomes" id="UP000430146">
    <property type="component" value="Unassembled WGS sequence"/>
</dbReference>
<feature type="compositionally biased region" description="Low complexity" evidence="1">
    <location>
        <begin position="196"/>
        <end position="228"/>
    </location>
</feature>
<feature type="compositionally biased region" description="Pro residues" evidence="1">
    <location>
        <begin position="178"/>
        <end position="195"/>
    </location>
</feature>
<feature type="region of interest" description="Disordered" evidence="1">
    <location>
        <begin position="169"/>
        <end position="228"/>
    </location>
</feature>
<dbReference type="OrthoDB" id="4750676at2"/>
<evidence type="ECO:0000313" key="3">
    <source>
        <dbReference type="EMBL" id="CAA0120862.1"/>
    </source>
</evidence>
<keyword evidence="4" id="KW-1185">Reference proteome</keyword>
<dbReference type="EMBL" id="CACSIP010000018">
    <property type="protein sequence ID" value="CAA0120862.1"/>
    <property type="molecule type" value="Genomic_DNA"/>
</dbReference>
<dbReference type="Pfam" id="PF23717">
    <property type="entry name" value="DUF7159"/>
    <property type="match status" value="1"/>
</dbReference>
<proteinExistence type="predicted"/>
<dbReference type="InterPro" id="IPR055583">
    <property type="entry name" value="DUF7159"/>
</dbReference>
<sequence>MRLVLGVSLTASSAVWVLVDTVNGQILAEEVVNLDSVEEIARATARSVQAFDVQTEYDVEGVRMTWSDDARQHGIRLRTKLRLFGFEVVESVSEDAAREGRNKTARHLAPHLALAYGAARADGHTDEGRNVLRRLAARVPIRAAAAACAVALVGVGVSAFVAMSPSDPPVNTAAEATPPQPELPAPPIRPAPAAPAPVAATPQAAAPQPAAPATVPVPSATPDPVAAWQPATAEVQPEVVAAPQVATEVLADPTSPATATAAVQATVPAAGGVPHLPDVRPVVGPAQAAPVAAVPQPLNNLAPPPPLPPVLSSLFGALP</sequence>
<accession>A0A5S9QRJ6</accession>
<gene>
    <name evidence="3" type="ORF">AELLOGFF_04292</name>
</gene>
<dbReference type="RefSeq" id="WP_159230901.1">
    <property type="nucleotide sequence ID" value="NZ_CACSIP010000018.1"/>
</dbReference>
<protein>
    <recommendedName>
        <fullName evidence="2">DUF7159 domain-containing protein</fullName>
    </recommendedName>
</protein>
<feature type="domain" description="DUF7159" evidence="2">
    <location>
        <begin position="3"/>
        <end position="98"/>
    </location>
</feature>